<keyword evidence="6 12" id="KW-0812">Transmembrane</keyword>
<keyword evidence="7" id="KW-0256">Endoplasmic reticulum</keyword>
<evidence type="ECO:0000256" key="5">
    <source>
        <dbReference type="ARBA" id="ARBA00022679"/>
    </source>
</evidence>
<feature type="transmembrane region" description="Helical" evidence="12">
    <location>
        <begin position="590"/>
        <end position="610"/>
    </location>
</feature>
<evidence type="ECO:0000313" key="16">
    <source>
        <dbReference type="Proteomes" id="UP000835052"/>
    </source>
</evidence>
<name>A0A8S1H454_9PELO</name>
<keyword evidence="5" id="KW-0808">Transferase</keyword>
<feature type="compositionally biased region" description="Acidic residues" evidence="11">
    <location>
        <begin position="104"/>
        <end position="115"/>
    </location>
</feature>
<feature type="transmembrane region" description="Helical" evidence="12">
    <location>
        <begin position="562"/>
        <end position="584"/>
    </location>
</feature>
<dbReference type="GO" id="GO:0052925">
    <property type="term" value="F:dol-P-Man:Man(5)GlcNAc(2)-PP-Dol alpha-1,3-mannosyltransferase activity"/>
    <property type="evidence" value="ECO:0007669"/>
    <property type="project" value="UniProtKB-EC"/>
</dbReference>
<protein>
    <recommendedName>
        <fullName evidence="3">dolichyl-P-Man:Man5GlcNAc2-PP-dolichol alpha-1,3-mannosyltransferase</fullName>
        <ecNumber evidence="3">2.4.1.258</ecNumber>
    </recommendedName>
</protein>
<accession>A0A8S1H454</accession>
<feature type="domain" description="Splicing factor cactin central" evidence="14">
    <location>
        <begin position="9"/>
        <end position="60"/>
    </location>
</feature>
<evidence type="ECO:0000259" key="14">
    <source>
        <dbReference type="Pfam" id="PF10312"/>
    </source>
</evidence>
<dbReference type="Pfam" id="PF05208">
    <property type="entry name" value="ALG3"/>
    <property type="match status" value="1"/>
</dbReference>
<dbReference type="InterPro" id="IPR018816">
    <property type="entry name" value="Cactin_central"/>
</dbReference>
<evidence type="ECO:0000256" key="7">
    <source>
        <dbReference type="ARBA" id="ARBA00022824"/>
    </source>
</evidence>
<evidence type="ECO:0000256" key="3">
    <source>
        <dbReference type="ARBA" id="ARBA00011964"/>
    </source>
</evidence>
<evidence type="ECO:0000256" key="10">
    <source>
        <dbReference type="ARBA" id="ARBA00049506"/>
    </source>
</evidence>
<dbReference type="EMBL" id="CAJGYM010000014">
    <property type="protein sequence ID" value="CAD6190142.1"/>
    <property type="molecule type" value="Genomic_DNA"/>
</dbReference>
<evidence type="ECO:0000256" key="12">
    <source>
        <dbReference type="SAM" id="Phobius"/>
    </source>
</evidence>
<dbReference type="InterPro" id="IPR007873">
    <property type="entry name" value="Glycosyltransferase_ALG3"/>
</dbReference>
<evidence type="ECO:0000256" key="2">
    <source>
        <dbReference type="ARBA" id="ARBA00004922"/>
    </source>
</evidence>
<evidence type="ECO:0000256" key="6">
    <source>
        <dbReference type="ARBA" id="ARBA00022692"/>
    </source>
</evidence>
<dbReference type="PANTHER" id="PTHR12646">
    <property type="entry name" value="NOT56 - RELATED"/>
    <property type="match status" value="1"/>
</dbReference>
<evidence type="ECO:0000313" key="15">
    <source>
        <dbReference type="EMBL" id="CAD6190142.1"/>
    </source>
</evidence>
<feature type="transmembrane region" description="Helical" evidence="12">
    <location>
        <begin position="650"/>
        <end position="669"/>
    </location>
</feature>
<comment type="subcellular location">
    <subcellularLocation>
        <location evidence="1">Endoplasmic reticulum membrane</location>
        <topology evidence="1">Multi-pass membrane protein</topology>
    </subcellularLocation>
</comment>
<dbReference type="Pfam" id="PF09732">
    <property type="entry name" value="CactinC_cactus"/>
    <property type="match status" value="1"/>
</dbReference>
<evidence type="ECO:0000256" key="11">
    <source>
        <dbReference type="SAM" id="MobiDB-lite"/>
    </source>
</evidence>
<comment type="catalytic activity">
    <reaction evidence="10">
        <text>an alpha-D-Man-(1-&gt;2)-alpha-D-Man-(1-&gt;2)-alpha-D-Man-(1-&gt;3)-[alpha-D-Man-(1-&gt;6)]-beta-D-Man-(1-&gt;4)-beta-D-GlcNAc-(1-&gt;4)-alpha-D-GlcNAc-diphospho-di-trans,poly-cis-dolichol + a di-trans,poly-cis-dolichyl beta-D-mannosyl phosphate = an alpha-D-Man-(1-&gt;2)-alpha-D-Man-(1-&gt;2)-alpha-D-Man-(1-&gt;3)-[alpha-D-Man-(1-&gt;3)-alpha-D-Man-(1-&gt;6)]-beta-D-Man-(1-&gt;4)-beta-D-GlcNAc-(1-&gt;4)-alpha-D-GlcNAc-diphospho-di-trans,poly-cis-dolichol + a di-trans,poly-cis-dolichyl phosphate + H(+)</text>
        <dbReference type="Rhea" id="RHEA:29527"/>
        <dbReference type="Rhea" id="RHEA-COMP:19498"/>
        <dbReference type="Rhea" id="RHEA-COMP:19501"/>
        <dbReference type="Rhea" id="RHEA-COMP:19516"/>
        <dbReference type="Rhea" id="RHEA-COMP:19517"/>
        <dbReference type="ChEBI" id="CHEBI:15378"/>
        <dbReference type="ChEBI" id="CHEBI:57683"/>
        <dbReference type="ChEBI" id="CHEBI:58211"/>
        <dbReference type="ChEBI" id="CHEBI:132515"/>
        <dbReference type="ChEBI" id="CHEBI:132516"/>
        <dbReference type="EC" id="2.4.1.258"/>
    </reaction>
    <physiologicalReaction direction="left-to-right" evidence="10">
        <dbReference type="Rhea" id="RHEA:29528"/>
    </physiologicalReaction>
</comment>
<feature type="region of interest" description="Disordered" evidence="11">
    <location>
        <begin position="79"/>
        <end position="118"/>
    </location>
</feature>
<dbReference type="InterPro" id="IPR019134">
    <property type="entry name" value="Cactin_C"/>
</dbReference>
<dbReference type="AlphaFoldDB" id="A0A8S1H454"/>
<proteinExistence type="predicted"/>
<dbReference type="SMART" id="SM01050">
    <property type="entry name" value="CactinC_cactus"/>
    <property type="match status" value="1"/>
</dbReference>
<keyword evidence="16" id="KW-1185">Reference proteome</keyword>
<keyword evidence="8 12" id="KW-1133">Transmembrane helix</keyword>
<dbReference type="EC" id="2.4.1.258" evidence="3"/>
<dbReference type="Proteomes" id="UP000835052">
    <property type="component" value="Unassembled WGS sequence"/>
</dbReference>
<feature type="transmembrane region" description="Helical" evidence="12">
    <location>
        <begin position="482"/>
        <end position="502"/>
    </location>
</feature>
<evidence type="ECO:0000256" key="9">
    <source>
        <dbReference type="ARBA" id="ARBA00023136"/>
    </source>
</evidence>
<feature type="transmembrane region" description="Helical" evidence="12">
    <location>
        <begin position="400"/>
        <end position="419"/>
    </location>
</feature>
<evidence type="ECO:0000256" key="4">
    <source>
        <dbReference type="ARBA" id="ARBA00022676"/>
    </source>
</evidence>
<keyword evidence="9 12" id="KW-0472">Membrane</keyword>
<reference evidence="15" key="1">
    <citation type="submission" date="2020-10" db="EMBL/GenBank/DDBJ databases">
        <authorList>
            <person name="Kikuchi T."/>
        </authorList>
    </citation>
    <scope>NUCLEOTIDE SEQUENCE</scope>
    <source>
        <strain evidence="15">NKZ352</strain>
    </source>
</reference>
<organism evidence="15 16">
    <name type="scientific">Caenorhabditis auriculariae</name>
    <dbReference type="NCBI Taxonomy" id="2777116"/>
    <lineage>
        <taxon>Eukaryota</taxon>
        <taxon>Metazoa</taxon>
        <taxon>Ecdysozoa</taxon>
        <taxon>Nematoda</taxon>
        <taxon>Chromadorea</taxon>
        <taxon>Rhabditida</taxon>
        <taxon>Rhabditina</taxon>
        <taxon>Rhabditomorpha</taxon>
        <taxon>Rhabditoidea</taxon>
        <taxon>Rhabditidae</taxon>
        <taxon>Peloderinae</taxon>
        <taxon>Caenorhabditis</taxon>
    </lineage>
</organism>
<keyword evidence="4" id="KW-0328">Glycosyltransferase</keyword>
<sequence>MTFLKKITKFQGKTVLELCDLEAQISSRISKGGATNAPYWEGLLEHLKVYIARTRLRDLHGKMLRLKLTRIREEQMQQLNSGAGNGPSTSSQDTSVAFPKKEEIVEDDEDEDDTEELSKKVRRKVDVNELEGAELDDEQRELRWRQLTEDQIETVALELYERGRYSPPYNEFDDTMPGIEKPAAEIFVNPNESKMIEMAKKGMDGDEATFAVEEQLETQKHLWSDKYRPRKPTYLNRVQTGFDWNKYNQTHYDMDNPPPKIVQGYKFNIFYPDLLDKTKTPTFTVTPCDDPDFAIVRFKAGPPYEDIAFKIVNREWEVLHKNGYKCQFQNGVFQLCMGKKKEKKVKEPLLAKKEPELVARPNRLGLMKIEPELKSKPQSLLKSFLDYFLRLFFTVNDRGFVLMASVLMIIDAAATYLIIQKVPYTEIDWSTYMQQVECYTKKRIYNYSMITGDTGPIVYPGGHLHLYHLLYRFTNRGKNIKLGQNIFMGFYLVNLLVVMLIYRKSKTIPPIVLPLLCLTGYRIHSIFVLRLFNDPVAMLFFYLALSLFLSEKWLLGSFMYSLAVSVKMNVLLFAPALFFTYLIWLGPARTFLYISVCAIVQLYVGLQFLAHDPISYIKRSFDLGRVFFFQWTVNWRFLPESLFLDPHFHGALLVGHVTFLAIFAWKMWFRSDGGLPLALKFLWNNGIQTHFRRAEVIFAFFTANLIGITFSRSLHYQFYSWYYHQLPYLLFWNWIVKDPKDIPWRSIFWKVLVLLGVEVCWNVYPSTVWSSALLHVLHVIILVYSIHTRLPVADLTKVSELDDLEDFLSSDEEEEDALEEWDDVDYAEERHDYVPPNLDKAMPKKKFGEKFRKDVKRLYGHRLKASAK</sequence>
<dbReference type="GO" id="GO:0005789">
    <property type="term" value="C:endoplasmic reticulum membrane"/>
    <property type="evidence" value="ECO:0007669"/>
    <property type="project" value="UniProtKB-SubCell"/>
</dbReference>
<dbReference type="OrthoDB" id="20028at2759"/>
<feature type="transmembrane region" description="Helical" evidence="12">
    <location>
        <begin position="690"/>
        <end position="710"/>
    </location>
</feature>
<comment type="pathway">
    <text evidence="2">Protein modification; protein glycosylation.</text>
</comment>
<feature type="transmembrane region" description="Helical" evidence="12">
    <location>
        <begin position="770"/>
        <end position="787"/>
    </location>
</feature>
<evidence type="ECO:0000256" key="8">
    <source>
        <dbReference type="ARBA" id="ARBA00022989"/>
    </source>
</evidence>
<feature type="domain" description="Splicing factor Cactin C-terminal" evidence="13">
    <location>
        <begin position="223"/>
        <end position="342"/>
    </location>
</feature>
<dbReference type="Pfam" id="PF10312">
    <property type="entry name" value="Cactin_mid"/>
    <property type="match status" value="1"/>
</dbReference>
<evidence type="ECO:0000256" key="1">
    <source>
        <dbReference type="ARBA" id="ARBA00004477"/>
    </source>
</evidence>
<evidence type="ECO:0000259" key="13">
    <source>
        <dbReference type="Pfam" id="PF09732"/>
    </source>
</evidence>
<dbReference type="PANTHER" id="PTHR12646:SF0">
    <property type="entry name" value="DOL-P-MAN:MAN(5)GLCNAC(2)-PP-DOL ALPHA-1,3-MANNOSYLTRANSFERASE"/>
    <property type="match status" value="1"/>
</dbReference>
<gene>
    <name evidence="15" type="ORF">CAUJ_LOCUS6061</name>
</gene>
<comment type="caution">
    <text evidence="15">The sequence shown here is derived from an EMBL/GenBank/DDBJ whole genome shotgun (WGS) entry which is preliminary data.</text>
</comment>
<feature type="compositionally biased region" description="Polar residues" evidence="11">
    <location>
        <begin position="79"/>
        <end position="95"/>
    </location>
</feature>